<proteinExistence type="predicted"/>
<comment type="caution">
    <text evidence="2">The sequence shown here is derived from an EMBL/GenBank/DDBJ whole genome shotgun (WGS) entry which is preliminary data.</text>
</comment>
<dbReference type="Gene3D" id="3.30.420.10">
    <property type="entry name" value="Ribonuclease H-like superfamily/Ribonuclease H"/>
    <property type="match status" value="1"/>
</dbReference>
<evidence type="ECO:0000313" key="3">
    <source>
        <dbReference type="Proteomes" id="UP000739411"/>
    </source>
</evidence>
<dbReference type="Pfam" id="PF00075">
    <property type="entry name" value="RNase_H"/>
    <property type="match status" value="1"/>
</dbReference>
<dbReference type="Proteomes" id="UP000739411">
    <property type="component" value="Unassembled WGS sequence"/>
</dbReference>
<dbReference type="InterPro" id="IPR012337">
    <property type="entry name" value="RNaseH-like_sf"/>
</dbReference>
<feature type="domain" description="RNase H type-1" evidence="1">
    <location>
        <begin position="28"/>
        <end position="163"/>
    </location>
</feature>
<dbReference type="GO" id="GO:0004523">
    <property type="term" value="F:RNA-DNA hybrid ribonuclease activity"/>
    <property type="evidence" value="ECO:0007669"/>
    <property type="project" value="InterPro"/>
</dbReference>
<gene>
    <name evidence="2" type="ORF">IPJ38_22505</name>
</gene>
<dbReference type="InterPro" id="IPR036397">
    <property type="entry name" value="RNaseH_sf"/>
</dbReference>
<protein>
    <recommendedName>
        <fullName evidence="1">RNase H type-1 domain-containing protein</fullName>
    </recommendedName>
</protein>
<dbReference type="PROSITE" id="PS50879">
    <property type="entry name" value="RNASE_H_1"/>
    <property type="match status" value="1"/>
</dbReference>
<sequence length="163" mass="17332">MAKKRKKKVVRFIYQSVGPLPLRLAGHYAGLPMVFSDASAKRCGGLAAVLFGDTNAEAIITTQSVPLDASNALEFQAALFALSQACKHFPDQSFALFTDNLDTANRLKLAKEQGLARDAELAHGLNQMGMSDGLAQVSICWVKGHSSCRGNTLADQHAAVAAS</sequence>
<reference evidence="2 3" key="1">
    <citation type="submission" date="2020-10" db="EMBL/GenBank/DDBJ databases">
        <title>Connecting structure to function with the recovery of over 1000 high-quality activated sludge metagenome-assembled genomes encoding full-length rRNA genes using long-read sequencing.</title>
        <authorList>
            <person name="Singleton C.M."/>
            <person name="Petriglieri F."/>
            <person name="Kristensen J.M."/>
            <person name="Kirkegaard R.H."/>
            <person name="Michaelsen T.Y."/>
            <person name="Andersen M.H."/>
            <person name="Karst S.M."/>
            <person name="Dueholm M.S."/>
            <person name="Nielsen P.H."/>
            <person name="Albertsen M."/>
        </authorList>
    </citation>
    <scope>NUCLEOTIDE SEQUENCE [LARGE SCALE GENOMIC DNA]</scope>
    <source>
        <strain evidence="2">EsbW_18-Q3-R4-48_BATAC.463</strain>
    </source>
</reference>
<dbReference type="GO" id="GO:0003676">
    <property type="term" value="F:nucleic acid binding"/>
    <property type="evidence" value="ECO:0007669"/>
    <property type="project" value="InterPro"/>
</dbReference>
<dbReference type="AlphaFoldDB" id="A0A935K1L7"/>
<dbReference type="SUPFAM" id="SSF53098">
    <property type="entry name" value="Ribonuclease H-like"/>
    <property type="match status" value="1"/>
</dbReference>
<evidence type="ECO:0000313" key="2">
    <source>
        <dbReference type="EMBL" id="MBK7417445.1"/>
    </source>
</evidence>
<dbReference type="InterPro" id="IPR002156">
    <property type="entry name" value="RNaseH_domain"/>
</dbReference>
<accession>A0A935K1L7</accession>
<name>A0A935K1L7_9RHOO</name>
<dbReference type="EMBL" id="JADJMS010000052">
    <property type="protein sequence ID" value="MBK7417445.1"/>
    <property type="molecule type" value="Genomic_DNA"/>
</dbReference>
<organism evidence="2 3">
    <name type="scientific">Candidatus Dechloromonas phosphorivorans</name>
    <dbReference type="NCBI Taxonomy" id="2899244"/>
    <lineage>
        <taxon>Bacteria</taxon>
        <taxon>Pseudomonadati</taxon>
        <taxon>Pseudomonadota</taxon>
        <taxon>Betaproteobacteria</taxon>
        <taxon>Rhodocyclales</taxon>
        <taxon>Azonexaceae</taxon>
        <taxon>Dechloromonas</taxon>
    </lineage>
</organism>
<evidence type="ECO:0000259" key="1">
    <source>
        <dbReference type="PROSITE" id="PS50879"/>
    </source>
</evidence>